<reference evidence="1" key="1">
    <citation type="submission" date="2022-10" db="EMBL/GenBank/DDBJ databases">
        <title>Novel sulphate-reducing endosymbionts in the free-living metamonad Anaeramoeba.</title>
        <authorList>
            <person name="Jerlstrom-Hultqvist J."/>
            <person name="Cepicka I."/>
            <person name="Gallot-Lavallee L."/>
            <person name="Salas-Leiva D."/>
            <person name="Curtis B.A."/>
            <person name="Zahonova K."/>
            <person name="Pipaliya S."/>
            <person name="Dacks J."/>
            <person name="Roger A.J."/>
        </authorList>
    </citation>
    <scope>NUCLEOTIDE SEQUENCE</scope>
    <source>
        <strain evidence="1">BMAN</strain>
    </source>
</reference>
<proteinExistence type="predicted"/>
<comment type="caution">
    <text evidence="1">The sequence shown here is derived from an EMBL/GenBank/DDBJ whole genome shotgun (WGS) entry which is preliminary data.</text>
</comment>
<keyword evidence="2" id="KW-1185">Reference proteome</keyword>
<dbReference type="SUPFAM" id="SSF48371">
    <property type="entry name" value="ARM repeat"/>
    <property type="match status" value="1"/>
</dbReference>
<dbReference type="InterPro" id="IPR011989">
    <property type="entry name" value="ARM-like"/>
</dbReference>
<evidence type="ECO:0000313" key="1">
    <source>
        <dbReference type="EMBL" id="KAJ5076927.1"/>
    </source>
</evidence>
<dbReference type="Proteomes" id="UP001149090">
    <property type="component" value="Unassembled WGS sequence"/>
</dbReference>
<dbReference type="OrthoDB" id="1683831at2759"/>
<protein>
    <submittedName>
        <fullName evidence="1">Armadillo repeat-containing protein 4 armc4</fullName>
    </submittedName>
</protein>
<sequence>MTTPENRINIREDGALPFLVNSINGFKSKVYKEVIRAIRACTISSKSTDNAKYFTQYNLLSEIEKRFAIEEDYEVLSDMAIIIGNCALDEQSREKMLIHGILKKLIDLCRSSDEKVQSSSVCALANCAMSEKNQEVIRKANLFPDIVEALHSMNPYTRIGAILIIRNFARIGSDSQSENWNLNVEKFLRLGVLEKLISLFNNFDQTLNDLVSETLEFLSKNSKIQKRLQELISQEKSLEK</sequence>
<accession>A0A9Q0LQ52</accession>
<dbReference type="SMART" id="SM00185">
    <property type="entry name" value="ARM"/>
    <property type="match status" value="3"/>
</dbReference>
<evidence type="ECO:0000313" key="2">
    <source>
        <dbReference type="Proteomes" id="UP001149090"/>
    </source>
</evidence>
<dbReference type="PANTHER" id="PTHR46241">
    <property type="entry name" value="ARMADILLO REPEAT-CONTAINING PROTEIN 4 ARMC4"/>
    <property type="match status" value="1"/>
</dbReference>
<organism evidence="1 2">
    <name type="scientific">Anaeramoeba ignava</name>
    <name type="common">Anaerobic marine amoeba</name>
    <dbReference type="NCBI Taxonomy" id="1746090"/>
    <lineage>
        <taxon>Eukaryota</taxon>
        <taxon>Metamonada</taxon>
        <taxon>Anaeramoebidae</taxon>
        <taxon>Anaeramoeba</taxon>
    </lineage>
</organism>
<gene>
    <name evidence="1" type="ORF">M0811_00247</name>
</gene>
<dbReference type="Pfam" id="PF00514">
    <property type="entry name" value="Arm"/>
    <property type="match status" value="1"/>
</dbReference>
<dbReference type="PANTHER" id="PTHR46241:SF1">
    <property type="entry name" value="OUTER DYNEIN ARM-DOCKING COMPLEX SUBUNIT 2"/>
    <property type="match status" value="1"/>
</dbReference>
<name>A0A9Q0LQ52_ANAIG</name>
<dbReference type="InterPro" id="IPR000225">
    <property type="entry name" value="Armadillo"/>
</dbReference>
<dbReference type="Gene3D" id="1.25.10.10">
    <property type="entry name" value="Leucine-rich Repeat Variant"/>
    <property type="match status" value="1"/>
</dbReference>
<dbReference type="AlphaFoldDB" id="A0A9Q0LQ52"/>
<dbReference type="InterPro" id="IPR016024">
    <property type="entry name" value="ARM-type_fold"/>
</dbReference>
<dbReference type="EMBL" id="JAPDFW010000059">
    <property type="protein sequence ID" value="KAJ5076927.1"/>
    <property type="molecule type" value="Genomic_DNA"/>
</dbReference>